<protein>
    <submittedName>
        <fullName evidence="3">Late expression factor 12</fullName>
    </submittedName>
</protein>
<reference evidence="1 2" key="2">
    <citation type="submission" date="2018-11" db="EMBL/GenBank/DDBJ databases">
        <authorList>
            <consortium name="Pathogen Informatics"/>
        </authorList>
    </citation>
    <scope>NUCLEOTIDE SEQUENCE [LARGE SCALE GENOMIC DNA]</scope>
</reference>
<proteinExistence type="predicted"/>
<sequence>MGEESDRYCAPPALCGHSALTRDLRFASHGVCFSRAAVLFLGERAVVRLCDASEGRASSRIMSYVTRGHCPVVGQCFRALYATAFVPLRDWPLDSDLILPPLTLVRCRSSVTLANCYSASRKELMCTFRKLTPPIEEARPITFLGVSRDDCCYRASESKFKKFQISLASGSHYLLVIGANCNYWTMGKETVTLRKRCSIYLFELWSRVERRVNLVLYTRTVEQRAFGAAR</sequence>
<organism evidence="2 3">
    <name type="scientific">Toxocara canis</name>
    <name type="common">Canine roundworm</name>
    <dbReference type="NCBI Taxonomy" id="6265"/>
    <lineage>
        <taxon>Eukaryota</taxon>
        <taxon>Metazoa</taxon>
        <taxon>Ecdysozoa</taxon>
        <taxon>Nematoda</taxon>
        <taxon>Chromadorea</taxon>
        <taxon>Rhabditida</taxon>
        <taxon>Spirurina</taxon>
        <taxon>Ascaridomorpha</taxon>
        <taxon>Ascaridoidea</taxon>
        <taxon>Toxocaridae</taxon>
        <taxon>Toxocara</taxon>
    </lineage>
</organism>
<keyword evidence="2" id="KW-1185">Reference proteome</keyword>
<evidence type="ECO:0000313" key="3">
    <source>
        <dbReference type="WBParaSite" id="TCNE_0000963001-mRNA-1"/>
    </source>
</evidence>
<evidence type="ECO:0000313" key="2">
    <source>
        <dbReference type="Proteomes" id="UP000050794"/>
    </source>
</evidence>
<dbReference type="AlphaFoldDB" id="A0A183UMB0"/>
<name>A0A183UMB0_TOXCA</name>
<evidence type="ECO:0000313" key="1">
    <source>
        <dbReference type="EMBL" id="VDM40951.1"/>
    </source>
</evidence>
<reference evidence="3" key="1">
    <citation type="submission" date="2016-06" db="UniProtKB">
        <authorList>
            <consortium name="WormBaseParasite"/>
        </authorList>
    </citation>
    <scope>IDENTIFICATION</scope>
</reference>
<accession>A0A183UMB0</accession>
<dbReference type="WBParaSite" id="TCNE_0000963001-mRNA-1">
    <property type="protein sequence ID" value="TCNE_0000963001-mRNA-1"/>
    <property type="gene ID" value="TCNE_0000963001"/>
</dbReference>
<dbReference type="EMBL" id="UYWY01020231">
    <property type="protein sequence ID" value="VDM40951.1"/>
    <property type="molecule type" value="Genomic_DNA"/>
</dbReference>
<dbReference type="Proteomes" id="UP000050794">
    <property type="component" value="Unassembled WGS sequence"/>
</dbReference>
<gene>
    <name evidence="1" type="ORF">TCNE_LOCUS9630</name>
</gene>